<dbReference type="EMBL" id="CP095046">
    <property type="protein sequence ID" value="UOQ70657.1"/>
    <property type="molecule type" value="Genomic_DNA"/>
</dbReference>
<reference evidence="2" key="1">
    <citation type="submission" date="2022-04" db="EMBL/GenBank/DDBJ databases">
        <title>Hymenobacter sp. isolated from the air.</title>
        <authorList>
            <person name="Won M."/>
            <person name="Lee C.-M."/>
            <person name="Woen H.-Y."/>
            <person name="Kwon S.-W."/>
        </authorList>
    </citation>
    <scope>NUCLEOTIDE SEQUENCE</scope>
    <source>
        <strain evidence="2">5116S-3</strain>
    </source>
</reference>
<evidence type="ECO:0000313" key="2">
    <source>
        <dbReference type="EMBL" id="UOQ70657.1"/>
    </source>
</evidence>
<evidence type="ECO:0008006" key="4">
    <source>
        <dbReference type="Google" id="ProtNLM"/>
    </source>
</evidence>
<dbReference type="AlphaFoldDB" id="A0A8T9PZW2"/>
<evidence type="ECO:0000313" key="3">
    <source>
        <dbReference type="Proteomes" id="UP000831796"/>
    </source>
</evidence>
<keyword evidence="3" id="KW-1185">Reference proteome</keyword>
<dbReference type="Proteomes" id="UP000831796">
    <property type="component" value="Chromosome"/>
</dbReference>
<keyword evidence="1" id="KW-0732">Signal</keyword>
<proteinExistence type="predicted"/>
<name>A0A8T9PZW2_9BACT</name>
<protein>
    <recommendedName>
        <fullName evidence="4">Lipoprotein</fullName>
    </recommendedName>
</protein>
<feature type="chain" id="PRO_5035746617" description="Lipoprotein" evidence="1">
    <location>
        <begin position="24"/>
        <end position="170"/>
    </location>
</feature>
<gene>
    <name evidence="2" type="ORF">MUN79_18365</name>
</gene>
<organism evidence="2 3">
    <name type="scientific">Hymenobacter cellulosilyticus</name>
    <dbReference type="NCBI Taxonomy" id="2932248"/>
    <lineage>
        <taxon>Bacteria</taxon>
        <taxon>Pseudomonadati</taxon>
        <taxon>Bacteroidota</taxon>
        <taxon>Cytophagia</taxon>
        <taxon>Cytophagales</taxon>
        <taxon>Hymenobacteraceae</taxon>
        <taxon>Hymenobacter</taxon>
    </lineage>
</organism>
<sequence length="170" mass="19293">MKNILYCSLYLLLAACSSPNPRAEQTSDLTPTSGSTITHKTKLTNFAIIPSINPDPITDAELDQVADLLQLCVTEYNVMTGRDFEASNKLYGNAAIDLTLYRKQLVVSVNSKGVKSVWVNCFCEWDYEEFPNWKKEINREGSSNANCAFDVRLNLTERTWDKLDMKYTLF</sequence>
<evidence type="ECO:0000256" key="1">
    <source>
        <dbReference type="SAM" id="SignalP"/>
    </source>
</evidence>
<dbReference type="PROSITE" id="PS51257">
    <property type="entry name" value="PROKAR_LIPOPROTEIN"/>
    <property type="match status" value="1"/>
</dbReference>
<accession>A0A8T9PZW2</accession>
<dbReference type="KEGG" id="hcu:MUN79_18365"/>
<dbReference type="RefSeq" id="WP_244674075.1">
    <property type="nucleotide sequence ID" value="NZ_CP095046.1"/>
</dbReference>
<feature type="signal peptide" evidence="1">
    <location>
        <begin position="1"/>
        <end position="23"/>
    </location>
</feature>